<name>F5YK40_TREPZ</name>
<sequence>MLKKPFGMMTVFFLFIVLSCASSSVSKNSGVNVREIESAESRFWHSIPSYDELIFIGAAGVRTNRDDSIKLALQDAARKVSIFDNVEGQFVTNNKSGAGFFDYSTDTKTSLLFNEDYQEYLENLSFDPDTDVMQYENTIFIRTRYKGSIQVKYDLSTGSNSKPSWIDNPPKEISRYTVGVGFAGRRSTYRDTVNASFEAAIFSIIREISSQVGVDSTNYHGNVTFEYRSTTENTLTARGVLKDFYVLDTWTDKSNMTVWTLAVARVSDL</sequence>
<feature type="chain" id="PRO_5003329944" evidence="1">
    <location>
        <begin position="24"/>
        <end position="269"/>
    </location>
</feature>
<protein>
    <submittedName>
        <fullName evidence="2">Putative lipoprotein</fullName>
    </submittedName>
</protein>
<dbReference type="eggNOG" id="ENOG5031DF4">
    <property type="taxonomic scope" value="Bacteria"/>
</dbReference>
<dbReference type="KEGG" id="tpi:TREPR_0646"/>
<dbReference type="STRING" id="545694.TREPR_0646"/>
<feature type="signal peptide" evidence="1">
    <location>
        <begin position="1"/>
        <end position="23"/>
    </location>
</feature>
<dbReference type="PROSITE" id="PS51257">
    <property type="entry name" value="PROKAR_LIPOPROTEIN"/>
    <property type="match status" value="1"/>
</dbReference>
<evidence type="ECO:0000256" key="1">
    <source>
        <dbReference type="SAM" id="SignalP"/>
    </source>
</evidence>
<evidence type="ECO:0000313" key="2">
    <source>
        <dbReference type="EMBL" id="AEF84913.1"/>
    </source>
</evidence>
<dbReference type="HOGENOM" id="CLU_1034199_0_0_12"/>
<dbReference type="EMBL" id="CP001843">
    <property type="protein sequence ID" value="AEF84913.1"/>
    <property type="molecule type" value="Genomic_DNA"/>
</dbReference>
<dbReference type="RefSeq" id="WP_015709382.1">
    <property type="nucleotide sequence ID" value="NC_015578.1"/>
</dbReference>
<proteinExistence type="predicted"/>
<dbReference type="Proteomes" id="UP000009223">
    <property type="component" value="Chromosome"/>
</dbReference>
<keyword evidence="2" id="KW-0449">Lipoprotein</keyword>
<evidence type="ECO:0000313" key="3">
    <source>
        <dbReference type="Proteomes" id="UP000009223"/>
    </source>
</evidence>
<gene>
    <name evidence="2" type="ordered locus">TREPR_0646</name>
</gene>
<keyword evidence="3" id="KW-1185">Reference proteome</keyword>
<accession>F5YK40</accession>
<dbReference type="AlphaFoldDB" id="F5YK40"/>
<reference evidence="3" key="1">
    <citation type="submission" date="2009-12" db="EMBL/GenBank/DDBJ databases">
        <title>Complete sequence of Treponema primitia strain ZAS-2.</title>
        <authorList>
            <person name="Tetu S.G."/>
            <person name="Matson E."/>
            <person name="Ren Q."/>
            <person name="Seshadri R."/>
            <person name="Elbourne L."/>
            <person name="Hassan K.A."/>
            <person name="Durkin A."/>
            <person name="Radune D."/>
            <person name="Mohamoud Y."/>
            <person name="Shay R."/>
            <person name="Jin S."/>
            <person name="Zhang X."/>
            <person name="Lucey K."/>
            <person name="Ballor N.R."/>
            <person name="Ottesen E."/>
            <person name="Rosenthal R."/>
            <person name="Allen A."/>
            <person name="Leadbetter J.R."/>
            <person name="Paulsen I.T."/>
        </authorList>
    </citation>
    <scope>NUCLEOTIDE SEQUENCE [LARGE SCALE GENOMIC DNA]</scope>
    <source>
        <strain evidence="3">ATCC BAA-887 / DSM 12427 / ZAS-2</strain>
    </source>
</reference>
<organism evidence="2 3">
    <name type="scientific">Treponema primitia (strain ATCC BAA-887 / DSM 12427 / ZAS-2)</name>
    <dbReference type="NCBI Taxonomy" id="545694"/>
    <lineage>
        <taxon>Bacteria</taxon>
        <taxon>Pseudomonadati</taxon>
        <taxon>Spirochaetota</taxon>
        <taxon>Spirochaetia</taxon>
        <taxon>Spirochaetales</taxon>
        <taxon>Treponemataceae</taxon>
        <taxon>Treponema</taxon>
    </lineage>
</organism>
<reference evidence="2 3" key="2">
    <citation type="journal article" date="2011" name="ISME J.">
        <title>RNA-seq reveals cooperative metabolic interactions between two termite-gut spirochete species in co-culture.</title>
        <authorList>
            <person name="Rosenthal A.Z."/>
            <person name="Matson E.G."/>
            <person name="Eldar A."/>
            <person name="Leadbetter J.R."/>
        </authorList>
    </citation>
    <scope>NUCLEOTIDE SEQUENCE [LARGE SCALE GENOMIC DNA]</scope>
    <source>
        <strain evidence="3">ATCC BAA-887 / DSM 12427 / ZAS-2</strain>
    </source>
</reference>
<keyword evidence="1" id="KW-0732">Signal</keyword>